<keyword evidence="2" id="KW-1185">Reference proteome</keyword>
<evidence type="ECO:0000313" key="2">
    <source>
        <dbReference type="Proteomes" id="UP000633509"/>
    </source>
</evidence>
<sequence>MIKTGELKSIKDDGYRLVPRWALIEFAQALELKAGLVREEEAA</sequence>
<evidence type="ECO:0000313" key="1">
    <source>
        <dbReference type="EMBL" id="MBE1589173.1"/>
    </source>
</evidence>
<gene>
    <name evidence="1" type="ORF">H4W80_007431</name>
</gene>
<protein>
    <recommendedName>
        <fullName evidence="3">DUF397 domain-containing protein</fullName>
    </recommendedName>
</protein>
<accession>A0ABR9M8D5</accession>
<proteinExistence type="predicted"/>
<name>A0ABR9M8D5_9ACTN</name>
<dbReference type="RefSeq" id="WP_264086020.1">
    <property type="nucleotide sequence ID" value="NZ_JADBEK010000001.1"/>
</dbReference>
<evidence type="ECO:0008006" key="3">
    <source>
        <dbReference type="Google" id="ProtNLM"/>
    </source>
</evidence>
<comment type="caution">
    <text evidence="1">The sequence shown here is derived from an EMBL/GenBank/DDBJ whole genome shotgun (WGS) entry which is preliminary data.</text>
</comment>
<reference evidence="1 2" key="1">
    <citation type="submission" date="2020-10" db="EMBL/GenBank/DDBJ databases">
        <title>Sequencing the genomes of 1000 actinobacteria strains.</title>
        <authorList>
            <person name="Klenk H.-P."/>
        </authorList>
    </citation>
    <scope>NUCLEOTIDE SEQUENCE [LARGE SCALE GENOMIC DNA]</scope>
    <source>
        <strain evidence="1 2">DSM 43173</strain>
    </source>
</reference>
<dbReference type="EMBL" id="JADBEK010000001">
    <property type="protein sequence ID" value="MBE1589173.1"/>
    <property type="molecule type" value="Genomic_DNA"/>
</dbReference>
<organism evidence="1 2">
    <name type="scientific">Nonomuraea angiospora</name>
    <dbReference type="NCBI Taxonomy" id="46172"/>
    <lineage>
        <taxon>Bacteria</taxon>
        <taxon>Bacillati</taxon>
        <taxon>Actinomycetota</taxon>
        <taxon>Actinomycetes</taxon>
        <taxon>Streptosporangiales</taxon>
        <taxon>Streptosporangiaceae</taxon>
        <taxon>Nonomuraea</taxon>
    </lineage>
</organism>
<dbReference type="Proteomes" id="UP000633509">
    <property type="component" value="Unassembled WGS sequence"/>
</dbReference>